<organism evidence="7 8">
    <name type="scientific">Cylindrobasidium torrendii FP15055 ss-10</name>
    <dbReference type="NCBI Taxonomy" id="1314674"/>
    <lineage>
        <taxon>Eukaryota</taxon>
        <taxon>Fungi</taxon>
        <taxon>Dikarya</taxon>
        <taxon>Basidiomycota</taxon>
        <taxon>Agaricomycotina</taxon>
        <taxon>Agaricomycetes</taxon>
        <taxon>Agaricomycetidae</taxon>
        <taxon>Agaricales</taxon>
        <taxon>Marasmiineae</taxon>
        <taxon>Physalacriaceae</taxon>
        <taxon>Cylindrobasidium</taxon>
    </lineage>
</organism>
<sequence length="189" mass="21317">MMILFDSVPTAVQQAMCTPMHLIIPPSQGYGALYLGSMAALYERGYLQSHNVRNVVQVIDAAWYPYLETDELENVYRIDILDHSSADLKPHLEKACDYIDRLLKSGKNVLVHCQQGISRSTSVVIAYLMRHRHMSYDVAFAFVQQHRACANPNSGFVKVLRDSEQAWLQPTITTAKPARSISAVSKQYV</sequence>
<evidence type="ECO:0000256" key="4">
    <source>
        <dbReference type="ARBA" id="ARBA00022912"/>
    </source>
</evidence>
<protein>
    <recommendedName>
        <fullName evidence="2">protein-tyrosine-phosphatase</fullName>
        <ecNumber evidence="2">3.1.3.48</ecNumber>
    </recommendedName>
</protein>
<feature type="domain" description="Tyrosine specific protein phosphatases" evidence="6">
    <location>
        <begin position="93"/>
        <end position="147"/>
    </location>
</feature>
<keyword evidence="3" id="KW-0378">Hydrolase</keyword>
<dbReference type="SMART" id="SM00195">
    <property type="entry name" value="DSPc"/>
    <property type="match status" value="1"/>
</dbReference>
<reference evidence="7 8" key="1">
    <citation type="journal article" date="2015" name="Fungal Genet. Biol.">
        <title>Evolution of novel wood decay mechanisms in Agaricales revealed by the genome sequences of Fistulina hepatica and Cylindrobasidium torrendii.</title>
        <authorList>
            <person name="Floudas D."/>
            <person name="Held B.W."/>
            <person name="Riley R."/>
            <person name="Nagy L.G."/>
            <person name="Koehler G."/>
            <person name="Ransdell A.S."/>
            <person name="Younus H."/>
            <person name="Chow J."/>
            <person name="Chiniquy J."/>
            <person name="Lipzen A."/>
            <person name="Tritt A."/>
            <person name="Sun H."/>
            <person name="Haridas S."/>
            <person name="LaButti K."/>
            <person name="Ohm R.A."/>
            <person name="Kues U."/>
            <person name="Blanchette R.A."/>
            <person name="Grigoriev I.V."/>
            <person name="Minto R.E."/>
            <person name="Hibbett D.S."/>
        </authorList>
    </citation>
    <scope>NUCLEOTIDE SEQUENCE [LARGE SCALE GENOMIC DNA]</scope>
    <source>
        <strain evidence="7 8">FP15055 ss-10</strain>
    </source>
</reference>
<dbReference type="PROSITE" id="PS50054">
    <property type="entry name" value="TYR_PHOSPHATASE_DUAL"/>
    <property type="match status" value="1"/>
</dbReference>
<dbReference type="EC" id="3.1.3.48" evidence="2"/>
<dbReference type="EMBL" id="KN880469">
    <property type="protein sequence ID" value="KIY70327.1"/>
    <property type="molecule type" value="Genomic_DNA"/>
</dbReference>
<evidence type="ECO:0000313" key="7">
    <source>
        <dbReference type="EMBL" id="KIY70327.1"/>
    </source>
</evidence>
<gene>
    <name evidence="7" type="ORF">CYLTODRAFT_488131</name>
</gene>
<dbReference type="CDD" id="cd14498">
    <property type="entry name" value="DSP"/>
    <property type="match status" value="1"/>
</dbReference>
<evidence type="ECO:0000313" key="8">
    <source>
        <dbReference type="Proteomes" id="UP000054007"/>
    </source>
</evidence>
<dbReference type="GO" id="GO:0008330">
    <property type="term" value="F:protein tyrosine/threonine phosphatase activity"/>
    <property type="evidence" value="ECO:0007669"/>
    <property type="project" value="TreeGrafter"/>
</dbReference>
<dbReference type="Proteomes" id="UP000054007">
    <property type="component" value="Unassembled WGS sequence"/>
</dbReference>
<dbReference type="InterPro" id="IPR000340">
    <property type="entry name" value="Dual-sp_phosphatase_cat-dom"/>
</dbReference>
<dbReference type="AlphaFoldDB" id="A0A0D7BIQ1"/>
<dbReference type="InterPro" id="IPR000387">
    <property type="entry name" value="Tyr_Pase_dom"/>
</dbReference>
<dbReference type="STRING" id="1314674.A0A0D7BIQ1"/>
<accession>A0A0D7BIQ1</accession>
<dbReference type="PROSITE" id="PS00383">
    <property type="entry name" value="TYR_PHOSPHATASE_1"/>
    <property type="match status" value="1"/>
</dbReference>
<evidence type="ECO:0000259" key="5">
    <source>
        <dbReference type="PROSITE" id="PS50054"/>
    </source>
</evidence>
<dbReference type="InterPro" id="IPR020422">
    <property type="entry name" value="TYR_PHOSPHATASE_DUAL_dom"/>
</dbReference>
<dbReference type="SUPFAM" id="SSF52799">
    <property type="entry name" value="(Phosphotyrosine protein) phosphatases II"/>
    <property type="match status" value="1"/>
</dbReference>
<dbReference type="GO" id="GO:0033550">
    <property type="term" value="F:MAP kinase tyrosine phosphatase activity"/>
    <property type="evidence" value="ECO:0007669"/>
    <property type="project" value="TreeGrafter"/>
</dbReference>
<evidence type="ECO:0000259" key="6">
    <source>
        <dbReference type="PROSITE" id="PS50056"/>
    </source>
</evidence>
<keyword evidence="4" id="KW-0904">Protein phosphatase</keyword>
<dbReference type="PROSITE" id="PS50056">
    <property type="entry name" value="TYR_PHOSPHATASE_2"/>
    <property type="match status" value="1"/>
</dbReference>
<dbReference type="GO" id="GO:0005737">
    <property type="term" value="C:cytoplasm"/>
    <property type="evidence" value="ECO:0007669"/>
    <property type="project" value="TreeGrafter"/>
</dbReference>
<evidence type="ECO:0000256" key="1">
    <source>
        <dbReference type="ARBA" id="ARBA00008601"/>
    </source>
</evidence>
<name>A0A0D7BIQ1_9AGAR</name>
<evidence type="ECO:0000256" key="2">
    <source>
        <dbReference type="ARBA" id="ARBA00013064"/>
    </source>
</evidence>
<dbReference type="PANTHER" id="PTHR10159:SF519">
    <property type="entry name" value="DUAL SPECIFICITY PROTEIN PHOSPHATASE MPK3"/>
    <property type="match status" value="1"/>
</dbReference>
<proteinExistence type="inferred from homology"/>
<dbReference type="Gene3D" id="3.90.190.10">
    <property type="entry name" value="Protein tyrosine phosphatase superfamily"/>
    <property type="match status" value="1"/>
</dbReference>
<keyword evidence="8" id="KW-1185">Reference proteome</keyword>
<feature type="domain" description="Tyrosine-protein phosphatase" evidence="5">
    <location>
        <begin position="25"/>
        <end position="169"/>
    </location>
</feature>
<dbReference type="PANTHER" id="PTHR10159">
    <property type="entry name" value="DUAL SPECIFICITY PROTEIN PHOSPHATASE"/>
    <property type="match status" value="1"/>
</dbReference>
<dbReference type="GO" id="GO:0043409">
    <property type="term" value="P:negative regulation of MAPK cascade"/>
    <property type="evidence" value="ECO:0007669"/>
    <property type="project" value="TreeGrafter"/>
</dbReference>
<comment type="similarity">
    <text evidence="1">Belongs to the protein-tyrosine phosphatase family. Non-receptor class dual specificity subfamily.</text>
</comment>
<evidence type="ECO:0000256" key="3">
    <source>
        <dbReference type="ARBA" id="ARBA00022801"/>
    </source>
</evidence>
<dbReference type="InterPro" id="IPR016130">
    <property type="entry name" value="Tyr_Pase_AS"/>
</dbReference>
<dbReference type="OrthoDB" id="273181at2759"/>
<dbReference type="Pfam" id="PF00782">
    <property type="entry name" value="DSPc"/>
    <property type="match status" value="1"/>
</dbReference>
<dbReference type="InterPro" id="IPR029021">
    <property type="entry name" value="Prot-tyrosine_phosphatase-like"/>
</dbReference>
<dbReference type="GO" id="GO:0017017">
    <property type="term" value="F:MAP kinase tyrosine/serine/threonine phosphatase activity"/>
    <property type="evidence" value="ECO:0007669"/>
    <property type="project" value="TreeGrafter"/>
</dbReference>